<dbReference type="EMBL" id="LAZR01027654">
    <property type="protein sequence ID" value="KKL65056.1"/>
    <property type="molecule type" value="Genomic_DNA"/>
</dbReference>
<dbReference type="Gene3D" id="1.10.10.10">
    <property type="entry name" value="Winged helix-like DNA-binding domain superfamily/Winged helix DNA-binding domain"/>
    <property type="match status" value="1"/>
</dbReference>
<reference evidence="2" key="1">
    <citation type="journal article" date="2015" name="Nature">
        <title>Complex archaea that bridge the gap between prokaryotes and eukaryotes.</title>
        <authorList>
            <person name="Spang A."/>
            <person name="Saw J.H."/>
            <person name="Jorgensen S.L."/>
            <person name="Zaremba-Niedzwiedzka K."/>
            <person name="Martijn J."/>
            <person name="Lind A.E."/>
            <person name="van Eijk R."/>
            <person name="Schleper C."/>
            <person name="Guy L."/>
            <person name="Ettema T.J."/>
        </authorList>
    </citation>
    <scope>NUCLEOTIDE SEQUENCE</scope>
</reference>
<dbReference type="InterPro" id="IPR011991">
    <property type="entry name" value="ArsR-like_HTH"/>
</dbReference>
<dbReference type="SUPFAM" id="SSF46785">
    <property type="entry name" value="Winged helix' DNA-binding domain"/>
    <property type="match status" value="1"/>
</dbReference>
<dbReference type="SMART" id="SM00418">
    <property type="entry name" value="HTH_ARSR"/>
    <property type="match status" value="1"/>
</dbReference>
<dbReference type="AlphaFoldDB" id="A0A0F9EFL7"/>
<comment type="caution">
    <text evidence="2">The sequence shown here is derived from an EMBL/GenBank/DDBJ whole genome shotgun (WGS) entry which is preliminary data.</text>
</comment>
<dbReference type="InterPro" id="IPR001845">
    <property type="entry name" value="HTH_ArsR_DNA-bd_dom"/>
</dbReference>
<organism evidence="2">
    <name type="scientific">marine sediment metagenome</name>
    <dbReference type="NCBI Taxonomy" id="412755"/>
    <lineage>
        <taxon>unclassified sequences</taxon>
        <taxon>metagenomes</taxon>
        <taxon>ecological metagenomes</taxon>
    </lineage>
</organism>
<evidence type="ECO:0000259" key="1">
    <source>
        <dbReference type="PROSITE" id="PS50987"/>
    </source>
</evidence>
<name>A0A0F9EFL7_9ZZZZ</name>
<dbReference type="InterPro" id="IPR036390">
    <property type="entry name" value="WH_DNA-bd_sf"/>
</dbReference>
<accession>A0A0F9EFL7</accession>
<evidence type="ECO:0000313" key="2">
    <source>
        <dbReference type="EMBL" id="KKL65056.1"/>
    </source>
</evidence>
<proteinExistence type="predicted"/>
<feature type="domain" description="HTH arsR-type" evidence="1">
    <location>
        <begin position="1"/>
        <end position="84"/>
    </location>
</feature>
<gene>
    <name evidence="2" type="ORF">LCGC14_2158800</name>
</gene>
<sequence>MDDIRLQIMKLLLNKDEDISVREISRRLNRPSGHVFYHLKRLTAMGILTREQVEDRVYYAPQAIFTERIDSVLETLMTLSELIEDSNEKKIANCITMFLECYNHHECQNNL</sequence>
<dbReference type="Pfam" id="PF13412">
    <property type="entry name" value="HTH_24"/>
    <property type="match status" value="1"/>
</dbReference>
<dbReference type="CDD" id="cd00090">
    <property type="entry name" value="HTH_ARSR"/>
    <property type="match status" value="1"/>
</dbReference>
<dbReference type="GO" id="GO:0003700">
    <property type="term" value="F:DNA-binding transcription factor activity"/>
    <property type="evidence" value="ECO:0007669"/>
    <property type="project" value="InterPro"/>
</dbReference>
<dbReference type="PROSITE" id="PS50987">
    <property type="entry name" value="HTH_ARSR_2"/>
    <property type="match status" value="1"/>
</dbReference>
<protein>
    <recommendedName>
        <fullName evidence="1">HTH arsR-type domain-containing protein</fullName>
    </recommendedName>
</protein>
<dbReference type="InterPro" id="IPR036388">
    <property type="entry name" value="WH-like_DNA-bd_sf"/>
</dbReference>